<evidence type="ECO:0000256" key="9">
    <source>
        <dbReference type="ARBA" id="ARBA00047589"/>
    </source>
</evidence>
<dbReference type="NCBIfam" id="NF011652">
    <property type="entry name" value="PRK15070.1"/>
    <property type="match status" value="1"/>
</dbReference>
<reference evidence="11" key="1">
    <citation type="journal article" date="2021" name="PeerJ">
        <title>Extensive microbial diversity within the chicken gut microbiome revealed by metagenomics and culture.</title>
        <authorList>
            <person name="Gilroy R."/>
            <person name="Ravi A."/>
            <person name="Getino M."/>
            <person name="Pursley I."/>
            <person name="Horton D.L."/>
            <person name="Alikhan N.F."/>
            <person name="Baker D."/>
            <person name="Gharbi K."/>
            <person name="Hall N."/>
            <person name="Watson M."/>
            <person name="Adriaenssens E.M."/>
            <person name="Foster-Nyarko E."/>
            <person name="Jarju S."/>
            <person name="Secka A."/>
            <person name="Antonio M."/>
            <person name="Oren A."/>
            <person name="Chaudhuri R.R."/>
            <person name="La Ragione R."/>
            <person name="Hildebrand F."/>
            <person name="Pallen M.J."/>
        </authorList>
    </citation>
    <scope>NUCLEOTIDE SEQUENCE</scope>
    <source>
        <strain evidence="11">ChiGjej6B6-1540</strain>
    </source>
</reference>
<evidence type="ECO:0000256" key="1">
    <source>
        <dbReference type="ARBA" id="ARBA00001947"/>
    </source>
</evidence>
<comment type="similarity">
    <text evidence="2 10">Belongs to the PduL family.</text>
</comment>
<dbReference type="GO" id="GO:0016747">
    <property type="term" value="F:acyltransferase activity, transferring groups other than amino-acyl groups"/>
    <property type="evidence" value="ECO:0007669"/>
    <property type="project" value="InterPro"/>
</dbReference>
<keyword evidence="5 10" id="KW-0808">Transferase</keyword>
<evidence type="ECO:0000256" key="6">
    <source>
        <dbReference type="ARBA" id="ARBA00022723"/>
    </source>
</evidence>
<organism evidence="11 12">
    <name type="scientific">Candidatus Flavonifractor merdipullorum</name>
    <dbReference type="NCBI Taxonomy" id="2838590"/>
    <lineage>
        <taxon>Bacteria</taxon>
        <taxon>Bacillati</taxon>
        <taxon>Bacillota</taxon>
        <taxon>Clostridia</taxon>
        <taxon>Eubacteriales</taxon>
        <taxon>Oscillospiraceae</taxon>
        <taxon>Flavonifractor</taxon>
    </lineage>
</organism>
<evidence type="ECO:0000256" key="10">
    <source>
        <dbReference type="PIRNR" id="PIRNR010130"/>
    </source>
</evidence>
<evidence type="ECO:0000256" key="4">
    <source>
        <dbReference type="ARBA" id="ARBA00020837"/>
    </source>
</evidence>
<comment type="caution">
    <text evidence="11">The sequence shown here is derived from an EMBL/GenBank/DDBJ whole genome shotgun (WGS) entry which is preliminary data.</text>
</comment>
<dbReference type="PIRSF" id="PIRSF010130">
    <property type="entry name" value="PduL"/>
    <property type="match status" value="1"/>
</dbReference>
<dbReference type="GO" id="GO:0046872">
    <property type="term" value="F:metal ion binding"/>
    <property type="evidence" value="ECO:0007669"/>
    <property type="project" value="UniProtKB-KW"/>
</dbReference>
<comment type="catalytic activity">
    <reaction evidence="9 10">
        <text>propanoyl-CoA + phosphate = propanoyl phosphate + CoA</text>
        <dbReference type="Rhea" id="RHEA:28046"/>
        <dbReference type="ChEBI" id="CHEBI:43474"/>
        <dbReference type="ChEBI" id="CHEBI:57287"/>
        <dbReference type="ChEBI" id="CHEBI:57392"/>
        <dbReference type="ChEBI" id="CHEBI:58933"/>
        <dbReference type="EC" id="2.3.1.222"/>
    </reaction>
</comment>
<protein>
    <recommendedName>
        <fullName evidence="4 10">Phosphate propanoyltransferase</fullName>
        <ecNumber evidence="3 10">2.3.1.222</ecNumber>
    </recommendedName>
</protein>
<proteinExistence type="inferred from homology"/>
<name>A0A9D1RV20_9FIRM</name>
<reference evidence="11" key="2">
    <citation type="submission" date="2021-04" db="EMBL/GenBank/DDBJ databases">
        <authorList>
            <person name="Gilroy R."/>
        </authorList>
    </citation>
    <scope>NUCLEOTIDE SEQUENCE</scope>
    <source>
        <strain evidence="11">ChiGjej6B6-1540</strain>
    </source>
</reference>
<keyword evidence="6" id="KW-0479">Metal-binding</keyword>
<dbReference type="Pfam" id="PF06130">
    <property type="entry name" value="PTAC"/>
    <property type="match status" value="1"/>
</dbReference>
<comment type="function">
    <text evidence="10">Involved in 1,2-propanediol (1,2-PD) degradation by catalyzing the conversion of propanoyl-CoA to propanoyl-phosphate.</text>
</comment>
<dbReference type="Proteomes" id="UP000824192">
    <property type="component" value="Unassembled WGS sequence"/>
</dbReference>
<evidence type="ECO:0000256" key="5">
    <source>
        <dbReference type="ARBA" id="ARBA00022679"/>
    </source>
</evidence>
<keyword evidence="7" id="KW-0862">Zinc</keyword>
<dbReference type="EC" id="2.3.1.222" evidence="3 10"/>
<evidence type="ECO:0000256" key="7">
    <source>
        <dbReference type="ARBA" id="ARBA00022833"/>
    </source>
</evidence>
<dbReference type="AlphaFoldDB" id="A0A9D1RV20"/>
<evidence type="ECO:0000256" key="8">
    <source>
        <dbReference type="ARBA" id="ARBA00023315"/>
    </source>
</evidence>
<comment type="pathway">
    <text evidence="10">Polyol metabolism; 1,2-propanediol degradation.</text>
</comment>
<evidence type="ECO:0000313" key="11">
    <source>
        <dbReference type="EMBL" id="HIW94194.1"/>
    </source>
</evidence>
<comment type="cofactor">
    <cofactor evidence="1">
        <name>Zn(2+)</name>
        <dbReference type="ChEBI" id="CHEBI:29105"/>
    </cofactor>
</comment>
<dbReference type="EMBL" id="DXGA01000139">
    <property type="protein sequence ID" value="HIW94194.1"/>
    <property type="molecule type" value="Genomic_DNA"/>
</dbReference>
<dbReference type="InterPro" id="IPR008300">
    <property type="entry name" value="PTAC"/>
</dbReference>
<keyword evidence="8 10" id="KW-0012">Acyltransferase</keyword>
<evidence type="ECO:0000256" key="2">
    <source>
        <dbReference type="ARBA" id="ARBA00007342"/>
    </source>
</evidence>
<dbReference type="PANTHER" id="PTHR39453">
    <property type="entry name" value="PHOSPHATE PROPANOYLTRANSFERASE"/>
    <property type="match status" value="1"/>
</dbReference>
<sequence length="223" mass="24232">MTREELVRLITRKVIEALQGGRPIPLGVSNRHIHLDRADMDILFGPGSELTHKKDLGQPGQYAAEETVTLRGPKGTLKKVRVLGPLRSETQVEISVADGYVLGVKPPVRESGYLSGTPGIEIIGPCGSIKKDRGVIVALRHIHMTPTDAEQFGVKDKDVVCVRIGDEIRGAQLTNVHVRVSGQYALEMHIDVDEANAVGAKNGDFVTICKCEQTPACKLDVKQ</sequence>
<evidence type="ECO:0000256" key="3">
    <source>
        <dbReference type="ARBA" id="ARBA00012206"/>
    </source>
</evidence>
<evidence type="ECO:0000313" key="12">
    <source>
        <dbReference type="Proteomes" id="UP000824192"/>
    </source>
</evidence>
<accession>A0A9D1RV20</accession>
<dbReference type="PANTHER" id="PTHR39453:SF1">
    <property type="entry name" value="PHOSPHATE PROPANOYLTRANSFERASE"/>
    <property type="match status" value="1"/>
</dbReference>
<gene>
    <name evidence="11" type="ORF">H9868_06585</name>
</gene>